<comment type="caution">
    <text evidence="2">The sequence shown here is derived from an EMBL/GenBank/DDBJ whole genome shotgun (WGS) entry which is preliminary data.</text>
</comment>
<reference evidence="2 3" key="1">
    <citation type="journal article" date="2023" name="Plants (Basel)">
        <title>Bridging the Gap: Combining Genomics and Transcriptomics Approaches to Understand Stylosanthes scabra, an Orphan Legume from the Brazilian Caatinga.</title>
        <authorList>
            <person name="Ferreira-Neto J.R.C."/>
            <person name="da Silva M.D."/>
            <person name="Binneck E."/>
            <person name="de Melo N.F."/>
            <person name="da Silva R.H."/>
            <person name="de Melo A.L.T.M."/>
            <person name="Pandolfi V."/>
            <person name="Bustamante F.O."/>
            <person name="Brasileiro-Vidal A.C."/>
            <person name="Benko-Iseppon A.M."/>
        </authorList>
    </citation>
    <scope>NUCLEOTIDE SEQUENCE [LARGE SCALE GENOMIC DNA]</scope>
    <source>
        <tissue evidence="2">Leaves</tissue>
    </source>
</reference>
<gene>
    <name evidence="2" type="ORF">PIB30_105711</name>
</gene>
<proteinExistence type="predicted"/>
<protein>
    <submittedName>
        <fullName evidence="2">Uncharacterized protein</fullName>
    </submittedName>
</protein>
<name>A0ABU6RZD7_9FABA</name>
<dbReference type="EMBL" id="JASCZI010034169">
    <property type="protein sequence ID" value="MED6129211.1"/>
    <property type="molecule type" value="Genomic_DNA"/>
</dbReference>
<accession>A0ABU6RZD7</accession>
<dbReference type="Proteomes" id="UP001341840">
    <property type="component" value="Unassembled WGS sequence"/>
</dbReference>
<feature type="non-terminal residue" evidence="2">
    <location>
        <position position="180"/>
    </location>
</feature>
<evidence type="ECO:0000313" key="2">
    <source>
        <dbReference type="EMBL" id="MED6129211.1"/>
    </source>
</evidence>
<feature type="compositionally biased region" description="Low complexity" evidence="1">
    <location>
        <begin position="23"/>
        <end position="41"/>
    </location>
</feature>
<keyword evidence="3" id="KW-1185">Reference proteome</keyword>
<feature type="region of interest" description="Disordered" evidence="1">
    <location>
        <begin position="1"/>
        <end position="52"/>
    </location>
</feature>
<evidence type="ECO:0000313" key="3">
    <source>
        <dbReference type="Proteomes" id="UP001341840"/>
    </source>
</evidence>
<organism evidence="2 3">
    <name type="scientific">Stylosanthes scabra</name>
    <dbReference type="NCBI Taxonomy" id="79078"/>
    <lineage>
        <taxon>Eukaryota</taxon>
        <taxon>Viridiplantae</taxon>
        <taxon>Streptophyta</taxon>
        <taxon>Embryophyta</taxon>
        <taxon>Tracheophyta</taxon>
        <taxon>Spermatophyta</taxon>
        <taxon>Magnoliopsida</taxon>
        <taxon>eudicotyledons</taxon>
        <taxon>Gunneridae</taxon>
        <taxon>Pentapetalae</taxon>
        <taxon>rosids</taxon>
        <taxon>fabids</taxon>
        <taxon>Fabales</taxon>
        <taxon>Fabaceae</taxon>
        <taxon>Papilionoideae</taxon>
        <taxon>50 kb inversion clade</taxon>
        <taxon>dalbergioids sensu lato</taxon>
        <taxon>Dalbergieae</taxon>
        <taxon>Pterocarpus clade</taxon>
        <taxon>Stylosanthes</taxon>
    </lineage>
</organism>
<feature type="compositionally biased region" description="Polar residues" evidence="1">
    <location>
        <begin position="1"/>
        <end position="15"/>
    </location>
</feature>
<evidence type="ECO:0000256" key="1">
    <source>
        <dbReference type="SAM" id="MobiDB-lite"/>
    </source>
</evidence>
<feature type="non-terminal residue" evidence="2">
    <location>
        <position position="1"/>
    </location>
</feature>
<sequence length="180" mass="20102">SVATTLQTSAQNSVPIENVRQDSANNGNGNGSQNVNLGGSNRDPRPRTVNNLNPTFQFGSIMPNSNNQFFPEISQSARASPSNPGVSIQTVRQLIDESHIDLVNLLSQHMTTILNPIVLDTNAKYDYLARQVERVAQLVDFNENTWNQNVENDEVNHDNERNNLVRIVQRGKNDDQVLHE</sequence>